<dbReference type="InterPro" id="IPR013041">
    <property type="entry name" value="Clathrin_app_Ig-like_sf"/>
</dbReference>
<feature type="domain" description="Coatomer subunit gamma C-terminal" evidence="19">
    <location>
        <begin position="1105"/>
        <end position="1216"/>
    </location>
</feature>
<evidence type="ECO:0000259" key="18">
    <source>
        <dbReference type="Pfam" id="PF08752"/>
    </source>
</evidence>
<dbReference type="SUPFAM" id="SSF55711">
    <property type="entry name" value="Subdomain of clathrin and coatomer appendage domain"/>
    <property type="match status" value="1"/>
</dbReference>
<evidence type="ECO:0000256" key="7">
    <source>
        <dbReference type="ARBA" id="ARBA00022737"/>
    </source>
</evidence>
<name>A0A1I8GSZ4_9PLAT</name>
<dbReference type="InterPro" id="IPR017106">
    <property type="entry name" value="Coatomer_gsu"/>
</dbReference>
<accession>A0A1I8GSZ4</accession>
<dbReference type="InterPro" id="IPR016024">
    <property type="entry name" value="ARM-type_fold"/>
</dbReference>
<dbReference type="InterPro" id="IPR011989">
    <property type="entry name" value="ARM-like"/>
</dbReference>
<evidence type="ECO:0000256" key="6">
    <source>
        <dbReference type="ARBA" id="ARBA00022490"/>
    </source>
</evidence>
<dbReference type="PANTHER" id="PTHR10261">
    <property type="entry name" value="COATOMER SUBUNIT GAMMA"/>
    <property type="match status" value="1"/>
</dbReference>
<evidence type="ECO:0000259" key="16">
    <source>
        <dbReference type="Pfam" id="PF01602"/>
    </source>
</evidence>
<feature type="transmembrane region" description="Helical" evidence="15">
    <location>
        <begin position="29"/>
        <end position="50"/>
    </location>
</feature>
<reference evidence="21" key="1">
    <citation type="submission" date="2016-11" db="UniProtKB">
        <authorList>
            <consortium name="WormBaseParasite"/>
        </authorList>
    </citation>
    <scope>IDENTIFICATION</scope>
</reference>
<comment type="function">
    <text evidence="13">The coatomer is a cytosolic protein complex that binds to dilysine motifs and reversibly associates with Golgi non-clathrin-coated vesicles, which further mediate biosynthetic protein transport from the ER, via the Golgi up to the trans Golgi network. Coatomer complex is required for budding from Golgi membranes, and is essential for the retrograde Golgi-to-ER transport of dilysine-tagged proteins.</text>
</comment>
<keyword evidence="7" id="KW-0677">Repeat</keyword>
<evidence type="ECO:0000256" key="3">
    <source>
        <dbReference type="ARBA" id="ARBA00010720"/>
    </source>
</evidence>
<evidence type="ECO:0000256" key="5">
    <source>
        <dbReference type="ARBA" id="ARBA00022448"/>
    </source>
</evidence>
<dbReference type="InterPro" id="IPR032154">
    <property type="entry name" value="Coatomer_g_Cpla"/>
</dbReference>
<dbReference type="GO" id="GO:0000139">
    <property type="term" value="C:Golgi membrane"/>
    <property type="evidence" value="ECO:0007669"/>
    <property type="project" value="UniProtKB-SubCell"/>
</dbReference>
<evidence type="ECO:0000256" key="4">
    <source>
        <dbReference type="ARBA" id="ARBA00011775"/>
    </source>
</evidence>
<dbReference type="GO" id="GO:0072384">
    <property type="term" value="P:organelle transport along microtubule"/>
    <property type="evidence" value="ECO:0007669"/>
    <property type="project" value="TreeGrafter"/>
</dbReference>
<keyword evidence="20" id="KW-1185">Reference proteome</keyword>
<evidence type="ECO:0000256" key="8">
    <source>
        <dbReference type="ARBA" id="ARBA00022892"/>
    </source>
</evidence>
<comment type="subunit">
    <text evidence="4">Oligomeric complex that consists of at least the alpha, beta, beta', gamma, delta, epsilon and zeta subunits.</text>
</comment>
<dbReference type="InterPro" id="IPR013040">
    <property type="entry name" value="Coatomer_gsu_app_Ig-like_dom"/>
</dbReference>
<dbReference type="GO" id="GO:0005198">
    <property type="term" value="F:structural molecule activity"/>
    <property type="evidence" value="ECO:0007669"/>
    <property type="project" value="InterPro"/>
</dbReference>
<dbReference type="InterPro" id="IPR037067">
    <property type="entry name" value="Coatomer_gsu_app_sf"/>
</dbReference>
<dbReference type="CDD" id="cd21092">
    <property type="entry name" value="TPT_S35C2"/>
    <property type="match status" value="1"/>
</dbReference>
<dbReference type="FunFam" id="2.60.40.1480:FF:000001">
    <property type="entry name" value="Coatomer subunit gamma"/>
    <property type="match status" value="1"/>
</dbReference>
<dbReference type="WBParaSite" id="maker-uti_cns_0002874-snap-gene-0.7-mRNA-1">
    <property type="protein sequence ID" value="maker-uti_cns_0002874-snap-gene-0.7-mRNA-1"/>
    <property type="gene ID" value="maker-uti_cns_0002874-snap-gene-0.7"/>
</dbReference>
<feature type="transmembrane region" description="Helical" evidence="15">
    <location>
        <begin position="125"/>
        <end position="146"/>
    </location>
</feature>
<dbReference type="SUPFAM" id="SSF49348">
    <property type="entry name" value="Clathrin adaptor appendage domain"/>
    <property type="match status" value="1"/>
</dbReference>
<feature type="domain" description="Clathrin/coatomer adaptor adaptin-like N-terminal" evidence="16">
    <location>
        <begin position="410"/>
        <end position="727"/>
    </location>
</feature>
<keyword evidence="15" id="KW-1133">Transmembrane helix</keyword>
<dbReference type="GO" id="GO:0005793">
    <property type="term" value="C:endoplasmic reticulum-Golgi intermediate compartment"/>
    <property type="evidence" value="ECO:0007669"/>
    <property type="project" value="TreeGrafter"/>
</dbReference>
<evidence type="ECO:0000256" key="15">
    <source>
        <dbReference type="SAM" id="Phobius"/>
    </source>
</evidence>
<keyword evidence="9" id="KW-0653">Protein transport</keyword>
<evidence type="ECO:0000256" key="13">
    <source>
        <dbReference type="ARBA" id="ARBA00025536"/>
    </source>
</evidence>
<feature type="domain" description="Coatomer gamma subunit appendage Ig-like subdomain" evidence="18">
    <location>
        <begin position="959"/>
        <end position="1101"/>
    </location>
</feature>
<dbReference type="InterPro" id="IPR004853">
    <property type="entry name" value="Sugar_P_trans_dom"/>
</dbReference>
<keyword evidence="8" id="KW-0931">ER-Golgi transport</keyword>
<dbReference type="PANTHER" id="PTHR10261:SF0">
    <property type="entry name" value="COATOMER SUBUNIT GAMMA-2"/>
    <property type="match status" value="1"/>
</dbReference>
<keyword evidence="15" id="KW-0812">Transmembrane</keyword>
<dbReference type="InterPro" id="IPR009028">
    <property type="entry name" value="Coatomer/calthrin_app_sub_C"/>
</dbReference>
<sequence>MTQRYQQLSMAEHSQHSGRASRANMLLEALRTLVLILVFYSFSITLTFYNKKYITLYPYPLSITVLHLCVKFLLAWLIRQVVEQLTGCHRLELCWAAYCRRVSPAGIASSLDIGLSNWSFEFVTVSLYTMTKSTAVVFILLFAIYLRLEEKRWSLVLVILLIAVGLFLFTYKSTQFHTGGFLLVLSASFVSGIRWTTAQVVTQRAELGLANPVDMIYHVQPWMVLVLLPLSVAFEGTEIATTANLFRASSATAAFGTVRILLVGAFLAFGLECSEYLLLSRTSSLTLSVSGIFKEVCTIVLAAGINDDVINPVNWAGMALCLSGIGLHCGLKAAASSADARDGQAARSSSGRQCRHRQPLQLEALPARESDFASHRVRHFSESVTVRRSVYRCSVANNLAGRASLYTGLEKSTVLQEARVFNETPLKVRRCTEILTKMLVILGQGEQLGRTEATEAFFAMTKLFQNKDVHLRRLVYIVIKEMATVAEDVIIVTSSLTKDMTGKEDAFRAPSIRALCRITDAGMLQSIERFMKQAIVDRSPPVSSAALVSAYQMFRSSQDVVRRWSNEVQEAVNSDSVMVQYHALGLLHQIRRSDRLAVTKLVQKYSKSSLRSPLAYCYLIRVASRLIQESSSGQDAASFEFLESCLRNKSELVVYEAARAIVALEQTSAKELAPAVSVLQMFLSSPKAVLRFAAVRTLNQVAMKHPAAVTACNLDLEQLIADSNSVRALCSKYPRKQAVMMTFLSQMLREEGSYDYKRSIVEALLAVIEENPESKEAGLSHLCEFIEDCEHPVLAVKTLHLLGDEGPKTMRPSKYIRYIYNRVILEVPLVRAAAVAALAKFGALHAPLLDSVLVLLDRCKLDTDDEVRDRATFYHRVLSLRNEQLASKFVLQPMQLSVVGLEQALLRYTQQSADSLQQKFDLRSVPVHTPAARPKPDEQLPEAFAAKQPAKSLETQADRYAKQLAAVPELSALGSLFKSSEPVRLTEEETEYSVTCVKHAFSDYLLLQFDLLNTLPDQRLEDVHVDCVPSEDWELVKVIPAPALPYNTPATCYSVFRPTEPSACSLSCTLRFVVKDCDPATGQPDSDEGYADEYVLEELDIGVCDFVQPVIKPNFSAAWEELAPDSELEDTFALTSMASIVDAVQNLVKVLGLAACDRSDKPDPGKSTHTLHLAGVFRGGHDVLARCRLAASGQGVTMNMTVRASDPELSRLFIGAILAVSQFPAQPHHSAAGSADAESGEVLLLRRQLQELVAVVVRQLVRLYEAQ</sequence>
<evidence type="ECO:0000256" key="9">
    <source>
        <dbReference type="ARBA" id="ARBA00022927"/>
    </source>
</evidence>
<dbReference type="Proteomes" id="UP000095280">
    <property type="component" value="Unplaced"/>
</dbReference>
<dbReference type="InterPro" id="IPR002553">
    <property type="entry name" value="Clathrin/coatomer_adapt-like_N"/>
</dbReference>
<evidence type="ECO:0000256" key="11">
    <source>
        <dbReference type="ARBA" id="ARBA00023136"/>
    </source>
</evidence>
<dbReference type="Pfam" id="PF01602">
    <property type="entry name" value="Adaptin_N"/>
    <property type="match status" value="1"/>
</dbReference>
<dbReference type="FunFam" id="1.25.10.10:FF:000382">
    <property type="entry name" value="Coatomer subunit gamma"/>
    <property type="match status" value="1"/>
</dbReference>
<dbReference type="GO" id="GO:0009306">
    <property type="term" value="P:protein secretion"/>
    <property type="evidence" value="ECO:0007669"/>
    <property type="project" value="TreeGrafter"/>
</dbReference>
<keyword evidence="5" id="KW-0813">Transport</keyword>
<feature type="transmembrane region" description="Helical" evidence="15">
    <location>
        <begin position="56"/>
        <end position="78"/>
    </location>
</feature>
<feature type="domain" description="Sugar phosphate transporter" evidence="17">
    <location>
        <begin position="31"/>
        <end position="327"/>
    </location>
</feature>
<dbReference type="GO" id="GO:0005783">
    <property type="term" value="C:endoplasmic reticulum"/>
    <property type="evidence" value="ECO:0007669"/>
    <property type="project" value="TreeGrafter"/>
</dbReference>
<dbReference type="SUPFAM" id="SSF48371">
    <property type="entry name" value="ARM repeat"/>
    <property type="match status" value="1"/>
</dbReference>
<evidence type="ECO:0000256" key="1">
    <source>
        <dbReference type="ARBA" id="ARBA00004255"/>
    </source>
</evidence>
<comment type="subcellular location">
    <subcellularLocation>
        <location evidence="2">Cytoplasmic vesicle</location>
        <location evidence="2">COPI-coated vesicle membrane</location>
        <topology evidence="2">Peripheral membrane protein</topology>
        <orientation evidence="2">Cytoplasmic side</orientation>
    </subcellularLocation>
    <subcellularLocation>
        <location evidence="1">Golgi apparatus membrane</location>
        <topology evidence="1">Peripheral membrane protein</topology>
        <orientation evidence="1">Cytoplasmic side</orientation>
    </subcellularLocation>
</comment>
<dbReference type="Pfam" id="PF16381">
    <property type="entry name" value="Coatomer_g_Cpla"/>
    <property type="match status" value="1"/>
</dbReference>
<evidence type="ECO:0000256" key="14">
    <source>
        <dbReference type="ARBA" id="ARBA00081297"/>
    </source>
</evidence>
<proteinExistence type="inferred from homology"/>
<dbReference type="Gene3D" id="1.25.10.10">
    <property type="entry name" value="Leucine-rich Repeat Variant"/>
    <property type="match status" value="2"/>
</dbReference>
<comment type="similarity">
    <text evidence="3">Belongs to the COPG family.</text>
</comment>
<evidence type="ECO:0000256" key="12">
    <source>
        <dbReference type="ARBA" id="ARBA00023329"/>
    </source>
</evidence>
<evidence type="ECO:0000256" key="2">
    <source>
        <dbReference type="ARBA" id="ARBA00004347"/>
    </source>
</evidence>
<organism evidence="20 21">
    <name type="scientific">Macrostomum lignano</name>
    <dbReference type="NCBI Taxonomy" id="282301"/>
    <lineage>
        <taxon>Eukaryota</taxon>
        <taxon>Metazoa</taxon>
        <taxon>Spiralia</taxon>
        <taxon>Lophotrochozoa</taxon>
        <taxon>Platyhelminthes</taxon>
        <taxon>Rhabditophora</taxon>
        <taxon>Macrostomorpha</taxon>
        <taxon>Macrostomida</taxon>
        <taxon>Macrostomidae</taxon>
        <taxon>Macrostomum</taxon>
    </lineage>
</organism>
<keyword evidence="10" id="KW-0333">Golgi apparatus</keyword>
<evidence type="ECO:0000313" key="20">
    <source>
        <dbReference type="Proteomes" id="UP000095280"/>
    </source>
</evidence>
<keyword evidence="6" id="KW-0963">Cytoplasm</keyword>
<feature type="transmembrane region" description="Helical" evidence="15">
    <location>
        <begin position="246"/>
        <end position="271"/>
    </location>
</feature>
<dbReference type="AlphaFoldDB" id="A0A1I8GSZ4"/>
<dbReference type="GO" id="GO:0030126">
    <property type="term" value="C:COPI vesicle coat"/>
    <property type="evidence" value="ECO:0007669"/>
    <property type="project" value="InterPro"/>
</dbReference>
<dbReference type="Pfam" id="PF08752">
    <property type="entry name" value="COP-gamma_platf"/>
    <property type="match status" value="1"/>
</dbReference>
<dbReference type="Pfam" id="PF03151">
    <property type="entry name" value="TPT"/>
    <property type="match status" value="1"/>
</dbReference>
<evidence type="ECO:0000313" key="21">
    <source>
        <dbReference type="WBParaSite" id="maker-uti_cns_0002874-snap-gene-0.7-mRNA-1"/>
    </source>
</evidence>
<feature type="transmembrane region" description="Helical" evidence="15">
    <location>
        <begin position="178"/>
        <end position="195"/>
    </location>
</feature>
<keyword evidence="12" id="KW-0968">Cytoplasmic vesicle</keyword>
<dbReference type="Gene3D" id="2.60.40.1480">
    <property type="entry name" value="Coatomer, gamma subunit, appendage domain"/>
    <property type="match status" value="1"/>
</dbReference>
<feature type="transmembrane region" description="Helical" evidence="15">
    <location>
        <begin position="152"/>
        <end position="171"/>
    </location>
</feature>
<dbReference type="GO" id="GO:0006888">
    <property type="term" value="P:endoplasmic reticulum to Golgi vesicle-mediated transport"/>
    <property type="evidence" value="ECO:0007669"/>
    <property type="project" value="TreeGrafter"/>
</dbReference>
<dbReference type="FunFam" id="3.30.310.10:FF:000011">
    <property type="entry name" value="Coatomer subunit gamma"/>
    <property type="match status" value="1"/>
</dbReference>
<protein>
    <recommendedName>
        <fullName evidence="14">Gamma-coat protein</fullName>
    </recommendedName>
</protein>
<dbReference type="InterPro" id="IPR012295">
    <property type="entry name" value="TBP_dom_sf"/>
</dbReference>
<evidence type="ECO:0000256" key="10">
    <source>
        <dbReference type="ARBA" id="ARBA00023034"/>
    </source>
</evidence>
<dbReference type="GO" id="GO:0006886">
    <property type="term" value="P:intracellular protein transport"/>
    <property type="evidence" value="ECO:0007669"/>
    <property type="project" value="InterPro"/>
</dbReference>
<evidence type="ECO:0000259" key="19">
    <source>
        <dbReference type="Pfam" id="PF16381"/>
    </source>
</evidence>
<keyword evidence="11 15" id="KW-0472">Membrane</keyword>
<evidence type="ECO:0000259" key="17">
    <source>
        <dbReference type="Pfam" id="PF03151"/>
    </source>
</evidence>
<dbReference type="GO" id="GO:0006891">
    <property type="term" value="P:intra-Golgi vesicle-mediated transport"/>
    <property type="evidence" value="ECO:0007669"/>
    <property type="project" value="TreeGrafter"/>
</dbReference>
<dbReference type="Gene3D" id="3.30.310.10">
    <property type="entry name" value="TATA-Binding Protein"/>
    <property type="match status" value="1"/>
</dbReference>